<evidence type="ECO:0000256" key="7">
    <source>
        <dbReference type="SAM" id="Phobius"/>
    </source>
</evidence>
<organism evidence="8 9">
    <name type="scientific">Rhodococcus triatomae</name>
    <dbReference type="NCBI Taxonomy" id="300028"/>
    <lineage>
        <taxon>Bacteria</taxon>
        <taxon>Bacillati</taxon>
        <taxon>Actinomycetota</taxon>
        <taxon>Actinomycetes</taxon>
        <taxon>Mycobacteriales</taxon>
        <taxon>Nocardiaceae</taxon>
        <taxon>Rhodococcus</taxon>
    </lineage>
</organism>
<feature type="transmembrane region" description="Helical" evidence="7">
    <location>
        <begin position="73"/>
        <end position="91"/>
    </location>
</feature>
<keyword evidence="2" id="KW-1003">Cell membrane</keyword>
<dbReference type="Proteomes" id="UP000183263">
    <property type="component" value="Unassembled WGS sequence"/>
</dbReference>
<keyword evidence="9" id="KW-1185">Reference proteome</keyword>
<feature type="transmembrane region" description="Helical" evidence="7">
    <location>
        <begin position="33"/>
        <end position="53"/>
    </location>
</feature>
<proteinExistence type="predicted"/>
<evidence type="ECO:0000256" key="2">
    <source>
        <dbReference type="ARBA" id="ARBA00022475"/>
    </source>
</evidence>
<keyword evidence="3 7" id="KW-0812">Transmembrane</keyword>
<protein>
    <submittedName>
        <fullName evidence="8">Uncharacterized protein</fullName>
    </submittedName>
</protein>
<gene>
    <name evidence="8" type="ORF">SAMN05444695_104170</name>
</gene>
<evidence type="ECO:0000256" key="3">
    <source>
        <dbReference type="ARBA" id="ARBA00022692"/>
    </source>
</evidence>
<dbReference type="GO" id="GO:0005886">
    <property type="term" value="C:plasma membrane"/>
    <property type="evidence" value="ECO:0007669"/>
    <property type="project" value="UniProtKB-SubCell"/>
</dbReference>
<accession>A0A1G8GQ27</accession>
<reference evidence="8 9" key="1">
    <citation type="submission" date="2016-10" db="EMBL/GenBank/DDBJ databases">
        <authorList>
            <person name="de Groot N.N."/>
        </authorList>
    </citation>
    <scope>NUCLEOTIDE SEQUENCE [LARGE SCALE GENOMIC DNA]</scope>
    <source>
        <strain evidence="8 9">DSM 44892</strain>
    </source>
</reference>
<keyword evidence="4 7" id="KW-1133">Transmembrane helix</keyword>
<evidence type="ECO:0000313" key="8">
    <source>
        <dbReference type="EMBL" id="SDH96538.1"/>
    </source>
</evidence>
<feature type="transmembrane region" description="Helical" evidence="7">
    <location>
        <begin position="142"/>
        <end position="162"/>
    </location>
</feature>
<feature type="compositionally biased region" description="Basic and acidic residues" evidence="6">
    <location>
        <begin position="339"/>
        <end position="390"/>
    </location>
</feature>
<evidence type="ECO:0000256" key="5">
    <source>
        <dbReference type="ARBA" id="ARBA00023136"/>
    </source>
</evidence>
<feature type="transmembrane region" description="Helical" evidence="7">
    <location>
        <begin position="229"/>
        <end position="252"/>
    </location>
</feature>
<dbReference type="PANTHER" id="PTHR39087">
    <property type="entry name" value="UPF0104 MEMBRANE PROTEIN MJ1595"/>
    <property type="match status" value="1"/>
</dbReference>
<feature type="region of interest" description="Disordered" evidence="6">
    <location>
        <begin position="327"/>
        <end position="390"/>
    </location>
</feature>
<dbReference type="EMBL" id="FNDN01000004">
    <property type="protein sequence ID" value="SDH96538.1"/>
    <property type="molecule type" value="Genomic_DNA"/>
</dbReference>
<evidence type="ECO:0000256" key="4">
    <source>
        <dbReference type="ARBA" id="ARBA00022989"/>
    </source>
</evidence>
<keyword evidence="5 7" id="KW-0472">Membrane</keyword>
<evidence type="ECO:0000313" key="9">
    <source>
        <dbReference type="Proteomes" id="UP000183263"/>
    </source>
</evidence>
<comment type="subcellular location">
    <subcellularLocation>
        <location evidence="1">Cell membrane</location>
        <topology evidence="1">Multi-pass membrane protein</topology>
    </subcellularLocation>
</comment>
<dbReference type="Pfam" id="PF03706">
    <property type="entry name" value="LPG_synthase_TM"/>
    <property type="match status" value="1"/>
</dbReference>
<feature type="transmembrane region" description="Helical" evidence="7">
    <location>
        <begin position="295"/>
        <end position="313"/>
    </location>
</feature>
<feature type="transmembrane region" description="Helical" evidence="7">
    <location>
        <begin position="111"/>
        <end position="135"/>
    </location>
</feature>
<dbReference type="NCBIfam" id="TIGR00374">
    <property type="entry name" value="flippase-like domain"/>
    <property type="match status" value="1"/>
</dbReference>
<evidence type="ECO:0000256" key="1">
    <source>
        <dbReference type="ARBA" id="ARBA00004651"/>
    </source>
</evidence>
<dbReference type="PANTHER" id="PTHR39087:SF2">
    <property type="entry name" value="UPF0104 MEMBRANE PROTEIN MJ1595"/>
    <property type="match status" value="1"/>
</dbReference>
<evidence type="ECO:0000256" key="6">
    <source>
        <dbReference type="SAM" id="MobiDB-lite"/>
    </source>
</evidence>
<dbReference type="InterPro" id="IPR022791">
    <property type="entry name" value="L-PG_synthase/AglD"/>
</dbReference>
<sequence>MLGVALIALLTAEAIYLWPTLNESWRALTEIHWGWLAAALVAQVVSLAGFGAVQQRLLRAGTVVISQLESLSVIFASTAMAVTLPAGQVFSTAFTYKQTRRWGATPVVASWQIAISGVIAAGSLALLGGVGAIAVGTKVSPVTLLLTGGAAVALFFLLRYIAQNPESLETIGIKALARYNRLRGNPEDTGALRWQAILDQLDSVELGRRDSLVTFGWSAVHRGADVACLGFACWAVGADPSFAGLLIAFAAAKAVGSIPLAPGGLGFVDGALIATLTAAGATAPQALAAVFVYRIASYIMVAVVGWIVFLVLFRNNQTDEVDMDLEFEQHKQAMPRRRPAPEPEGRRPAPEPEGRRPAPEPEGRRPAPEPEGRRPAPEPDGRHPSPEPEH</sequence>
<dbReference type="AlphaFoldDB" id="A0A1G8GQ27"/>
<feature type="transmembrane region" description="Helical" evidence="7">
    <location>
        <begin position="264"/>
        <end position="283"/>
    </location>
</feature>
<name>A0A1G8GQ27_9NOCA</name>